<organism evidence="2 3">
    <name type="scientific">Corynebacterium poyangense</name>
    <dbReference type="NCBI Taxonomy" id="2684405"/>
    <lineage>
        <taxon>Bacteria</taxon>
        <taxon>Bacillati</taxon>
        <taxon>Actinomycetota</taxon>
        <taxon>Actinomycetes</taxon>
        <taxon>Mycobacteriales</taxon>
        <taxon>Corynebacteriaceae</taxon>
        <taxon>Corynebacterium</taxon>
    </lineage>
</organism>
<evidence type="ECO:0000313" key="3">
    <source>
        <dbReference type="Proteomes" id="UP000516320"/>
    </source>
</evidence>
<feature type="region of interest" description="Disordered" evidence="1">
    <location>
        <begin position="35"/>
        <end position="77"/>
    </location>
</feature>
<evidence type="ECO:0000256" key="1">
    <source>
        <dbReference type="SAM" id="MobiDB-lite"/>
    </source>
</evidence>
<feature type="region of interest" description="Disordered" evidence="1">
    <location>
        <begin position="344"/>
        <end position="369"/>
    </location>
</feature>
<keyword evidence="3" id="KW-1185">Reference proteome</keyword>
<feature type="region of interest" description="Disordered" evidence="1">
    <location>
        <begin position="239"/>
        <end position="278"/>
    </location>
</feature>
<dbReference type="Proteomes" id="UP000516320">
    <property type="component" value="Chromosome"/>
</dbReference>
<gene>
    <name evidence="2" type="ORF">GP475_11120</name>
</gene>
<protein>
    <submittedName>
        <fullName evidence="2">Uncharacterized protein</fullName>
    </submittedName>
</protein>
<reference evidence="2 3" key="1">
    <citation type="submission" date="2019-12" db="EMBL/GenBank/DDBJ databases">
        <title>Corynebacterium sp. nov., isolated from feces of the Anser Albifrons in China.</title>
        <authorList>
            <person name="Liu Q."/>
        </authorList>
    </citation>
    <scope>NUCLEOTIDE SEQUENCE [LARGE SCALE GENOMIC DNA]</scope>
    <source>
        <strain evidence="2 3">4H37-19</strain>
    </source>
</reference>
<dbReference type="KEGG" id="cpoy:GP475_11120"/>
<accession>A0A7H0SRE6</accession>
<feature type="compositionally biased region" description="Pro residues" evidence="1">
    <location>
        <begin position="244"/>
        <end position="267"/>
    </location>
</feature>
<dbReference type="AlphaFoldDB" id="A0A7H0SRE6"/>
<dbReference type="EMBL" id="CP046884">
    <property type="protein sequence ID" value="QNQ91121.1"/>
    <property type="molecule type" value="Genomic_DNA"/>
</dbReference>
<name>A0A7H0SRE6_9CORY</name>
<feature type="compositionally biased region" description="Basic and acidic residues" evidence="1">
    <location>
        <begin position="360"/>
        <end position="369"/>
    </location>
</feature>
<sequence>MVISMNYLIFLLAGLAALLGVLLLVADHLRKREPEVAEPDSWPGVQVQPPEEDGPSAPEPEVEKPTTGGFSIPMTQRRERRSWAETHGWDFARTDPYLDDEWVRGAAASGAAPRDIVRGDIAGYEMYLASLGHIPVMALRRGEASDVVVDIHRPDNVGESSEDLLPVTQLPGFDVVATEVGPADRMIDGRVRRALTQLPEAVRAVWLESDWAIAELERGSRQEVWDLVGEPLAMIADASRTLPPRGPAGAPPLFPPDHPSRPLPQAPSPEEEYNPAEPDISATPLVIRPEEPCEMPSRTHAESRGVVEPRPLGADEVDAIAEGSQPTPPVDYHGARIVRDLSRGSSIFDDLTEELGTDPLADREENPEE</sequence>
<dbReference type="InterPro" id="IPR049726">
    <property type="entry name" value="TtfA-like_core"/>
</dbReference>
<dbReference type="CDD" id="cd21904">
    <property type="entry name" value="TtfA-like"/>
    <property type="match status" value="1"/>
</dbReference>
<proteinExistence type="predicted"/>
<evidence type="ECO:0000313" key="2">
    <source>
        <dbReference type="EMBL" id="QNQ91121.1"/>
    </source>
</evidence>